<dbReference type="AlphaFoldDB" id="A0A0U1P3H2"/>
<evidence type="ECO:0000256" key="1">
    <source>
        <dbReference type="SAM" id="Phobius"/>
    </source>
</evidence>
<gene>
    <name evidence="2" type="ORF">BN000_04744</name>
</gene>
<keyword evidence="1" id="KW-0812">Transmembrane</keyword>
<reference evidence="3" key="1">
    <citation type="submission" date="2015-05" db="EMBL/GenBank/DDBJ databases">
        <authorList>
            <person name="Urmite Genomes"/>
        </authorList>
    </citation>
    <scope>NUCLEOTIDE SEQUENCE [LARGE SCALE GENOMIC DNA]</scope>
    <source>
        <strain evidence="3">LF1</strain>
    </source>
</reference>
<evidence type="ECO:0000313" key="2">
    <source>
        <dbReference type="EMBL" id="CRK84698.1"/>
    </source>
</evidence>
<dbReference type="EMBL" id="CVRB01000005">
    <property type="protein sequence ID" value="CRK84698.1"/>
    <property type="molecule type" value="Genomic_DNA"/>
</dbReference>
<feature type="transmembrane region" description="Helical" evidence="1">
    <location>
        <begin position="33"/>
        <end position="53"/>
    </location>
</feature>
<feature type="transmembrane region" description="Helical" evidence="1">
    <location>
        <begin position="74"/>
        <end position="93"/>
    </location>
</feature>
<name>A0A0U1P3H2_9BACI</name>
<sequence>MKNGYRLYLLLSTLIIFFGFVVGFNWISILGMLFGALVFIIGGIKGLIDPWRYGWKDLVVSPTMSNKTKWGLNLIRFMSILSIFSGLIIIYLVSTW</sequence>
<protein>
    <submittedName>
        <fullName evidence="2">Uncharacterized protein</fullName>
    </submittedName>
</protein>
<evidence type="ECO:0000313" key="3">
    <source>
        <dbReference type="Proteomes" id="UP000199087"/>
    </source>
</evidence>
<proteinExistence type="predicted"/>
<accession>A0A0U1P3H2</accession>
<keyword evidence="1" id="KW-0472">Membrane</keyword>
<feature type="transmembrane region" description="Helical" evidence="1">
    <location>
        <begin position="7"/>
        <end position="27"/>
    </location>
</feature>
<dbReference type="Proteomes" id="UP000199087">
    <property type="component" value="Unassembled WGS sequence"/>
</dbReference>
<keyword evidence="3" id="KW-1185">Reference proteome</keyword>
<keyword evidence="1" id="KW-1133">Transmembrane helix</keyword>
<organism evidence="2 3">
    <name type="scientific">Neobacillus massiliamazoniensis</name>
    <dbReference type="NCBI Taxonomy" id="1499688"/>
    <lineage>
        <taxon>Bacteria</taxon>
        <taxon>Bacillati</taxon>
        <taxon>Bacillota</taxon>
        <taxon>Bacilli</taxon>
        <taxon>Bacillales</taxon>
        <taxon>Bacillaceae</taxon>
        <taxon>Neobacillus</taxon>
    </lineage>
</organism>
<dbReference type="RefSeq" id="WP_090638893.1">
    <property type="nucleotide sequence ID" value="NZ_CVRB01000005.1"/>
</dbReference>